<dbReference type="Proteomes" id="UP000823399">
    <property type="component" value="Unassembled WGS sequence"/>
</dbReference>
<dbReference type="RefSeq" id="XP_041296673.1">
    <property type="nucleotide sequence ID" value="XM_041433391.1"/>
</dbReference>
<accession>A0A9P7FEW2</accession>
<proteinExistence type="predicted"/>
<dbReference type="GeneID" id="64695650"/>
<keyword evidence="2" id="KW-1185">Reference proteome</keyword>
<dbReference type="OrthoDB" id="2682144at2759"/>
<name>A0A9P7FEW2_9AGAM</name>
<evidence type="ECO:0000313" key="1">
    <source>
        <dbReference type="EMBL" id="KAG2114725.1"/>
    </source>
</evidence>
<reference evidence="1" key="1">
    <citation type="journal article" date="2020" name="New Phytol.">
        <title>Comparative genomics reveals dynamic genome evolution in host specialist ectomycorrhizal fungi.</title>
        <authorList>
            <person name="Lofgren L.A."/>
            <person name="Nguyen N.H."/>
            <person name="Vilgalys R."/>
            <person name="Ruytinx J."/>
            <person name="Liao H.L."/>
            <person name="Branco S."/>
            <person name="Kuo A."/>
            <person name="LaButti K."/>
            <person name="Lipzen A."/>
            <person name="Andreopoulos W."/>
            <person name="Pangilinan J."/>
            <person name="Riley R."/>
            <person name="Hundley H."/>
            <person name="Na H."/>
            <person name="Barry K."/>
            <person name="Grigoriev I.V."/>
            <person name="Stajich J.E."/>
            <person name="Kennedy P.G."/>
        </authorList>
    </citation>
    <scope>NUCLEOTIDE SEQUENCE</scope>
    <source>
        <strain evidence="1">FC423</strain>
    </source>
</reference>
<organism evidence="1 2">
    <name type="scientific">Suillus discolor</name>
    <dbReference type="NCBI Taxonomy" id="1912936"/>
    <lineage>
        <taxon>Eukaryota</taxon>
        <taxon>Fungi</taxon>
        <taxon>Dikarya</taxon>
        <taxon>Basidiomycota</taxon>
        <taxon>Agaricomycotina</taxon>
        <taxon>Agaricomycetes</taxon>
        <taxon>Agaricomycetidae</taxon>
        <taxon>Boletales</taxon>
        <taxon>Suillineae</taxon>
        <taxon>Suillaceae</taxon>
        <taxon>Suillus</taxon>
    </lineage>
</organism>
<sequence length="190" mass="21437">MLALQYFLAINTRQSKHHIGHTAKKFDYKFMCTIACDDLESELEYKDVSKLDVSSSFMVGLSLTTTQSLASVQNGDMEIIWHLQLKNQLLKNNNQTLGEKNKVLPVPNSLPIIISASRYASKDAKELCLVIEVYSLLPDHLHHFIPASHFQSLLEQRLQGGHSGEIGKLYLMAGCIFGLDLSYFDLSFMK</sequence>
<gene>
    <name evidence="1" type="ORF">F5147DRAFT_649880</name>
</gene>
<dbReference type="EMBL" id="JABBWM010000009">
    <property type="protein sequence ID" value="KAG2114725.1"/>
    <property type="molecule type" value="Genomic_DNA"/>
</dbReference>
<dbReference type="AlphaFoldDB" id="A0A9P7FEW2"/>
<evidence type="ECO:0000313" key="2">
    <source>
        <dbReference type="Proteomes" id="UP000823399"/>
    </source>
</evidence>
<protein>
    <submittedName>
        <fullName evidence="1">Uncharacterized protein</fullName>
    </submittedName>
</protein>
<comment type="caution">
    <text evidence="1">The sequence shown here is derived from an EMBL/GenBank/DDBJ whole genome shotgun (WGS) entry which is preliminary data.</text>
</comment>